<sequence>MGYDPYDDPIAVRHYEELGGPGAWLGRLHAGRFVRSDVEPEDDGPPWMGRAVYLHGGDTYCDDCRELIDPNDHYGEAWVNVLARMKLKHGGTWCGDCFDPSPEPEDAGGESDESDERAGRTFD</sequence>
<dbReference type="OrthoDB" id="40951at10239"/>
<organism evidence="2 3">
    <name type="scientific">Haloarcula hispanica tailed virus 2</name>
    <dbReference type="NCBI Taxonomy" id="1273751"/>
    <lineage>
        <taxon>Viruses</taxon>
        <taxon>Duplodnaviria</taxon>
        <taxon>Heunggongvirae</taxon>
        <taxon>Uroviricota</taxon>
        <taxon>Caudoviricetes</taxon>
        <taxon>Saparoviridae</taxon>
        <taxon>Halohivirus</taxon>
        <taxon>Halohivirus suolae</taxon>
        <taxon>Halohivirus HHTV2</taxon>
    </lineage>
</organism>
<evidence type="ECO:0000313" key="3">
    <source>
        <dbReference type="Proteomes" id="UP000203112"/>
    </source>
</evidence>
<name>R4TM48_9CAUD</name>
<reference evidence="2 3" key="1">
    <citation type="submission" date="2012-12" db="EMBL/GenBank/DDBJ databases">
        <authorList>
            <person name="Sencilo A."/>
            <person name="Jacobs-Sera D."/>
            <person name="Russell D.A."/>
            <person name="Ko C."/>
            <person name="Atanasova N."/>
            <person name="Osterlund E."/>
            <person name="Oksanen H.M."/>
            <person name="Bamford D.H."/>
            <person name="Hatfull G.F."/>
            <person name="Roine E."/>
            <person name="Hendrix R.W."/>
        </authorList>
    </citation>
    <scope>NUCLEOTIDE SEQUENCE [LARGE SCALE GENOMIC DNA]</scope>
</reference>
<gene>
    <name evidence="2" type="primary">74</name>
    <name evidence="2" type="ORF">HHTV2_74</name>
</gene>
<evidence type="ECO:0000313" key="2">
    <source>
        <dbReference type="EMBL" id="AGM11238.1"/>
    </source>
</evidence>
<dbReference type="RefSeq" id="YP_008060383.1">
    <property type="nucleotide sequence ID" value="NC_021340.1"/>
</dbReference>
<feature type="region of interest" description="Disordered" evidence="1">
    <location>
        <begin position="97"/>
        <end position="123"/>
    </location>
</feature>
<evidence type="ECO:0000256" key="1">
    <source>
        <dbReference type="SAM" id="MobiDB-lite"/>
    </source>
</evidence>
<dbReference type="KEGG" id="vg:16194347"/>
<proteinExistence type="predicted"/>
<accession>R4TM48</accession>
<dbReference type="GeneID" id="16194347"/>
<feature type="compositionally biased region" description="Acidic residues" evidence="1">
    <location>
        <begin position="102"/>
        <end position="115"/>
    </location>
</feature>
<dbReference type="Proteomes" id="UP000203112">
    <property type="component" value="Segment"/>
</dbReference>
<protein>
    <submittedName>
        <fullName evidence="2">Uncharacterized protein</fullName>
    </submittedName>
</protein>
<keyword evidence="3" id="KW-1185">Reference proteome</keyword>
<dbReference type="EMBL" id="KC292024">
    <property type="protein sequence ID" value="AGM11238.1"/>
    <property type="molecule type" value="Genomic_DNA"/>
</dbReference>